<dbReference type="NCBIfam" id="TIGR01447">
    <property type="entry name" value="recD"/>
    <property type="match status" value="1"/>
</dbReference>
<evidence type="ECO:0000256" key="6">
    <source>
        <dbReference type="ARBA" id="ARBA00022839"/>
    </source>
</evidence>
<evidence type="ECO:0000256" key="11">
    <source>
        <dbReference type="HAMAP-Rule" id="MF_01487"/>
    </source>
</evidence>
<dbReference type="InterPro" id="IPR027417">
    <property type="entry name" value="P-loop_NTPase"/>
</dbReference>
<dbReference type="GO" id="GO:0017116">
    <property type="term" value="F:single-stranded DNA helicase activity"/>
    <property type="evidence" value="ECO:0007669"/>
    <property type="project" value="TreeGrafter"/>
</dbReference>
<evidence type="ECO:0000259" key="12">
    <source>
        <dbReference type="SMART" id="SM00382"/>
    </source>
</evidence>
<dbReference type="Gene3D" id="3.40.50.300">
    <property type="entry name" value="P-loop containing nucleotide triphosphate hydrolases"/>
    <property type="match status" value="3"/>
</dbReference>
<dbReference type="GO" id="GO:0043139">
    <property type="term" value="F:5'-3' DNA helicase activity"/>
    <property type="evidence" value="ECO:0007669"/>
    <property type="project" value="UniProtKB-UniRule"/>
</dbReference>
<evidence type="ECO:0000313" key="13">
    <source>
        <dbReference type="EMBL" id="PIB77305.1"/>
    </source>
</evidence>
<dbReference type="CDD" id="cd18809">
    <property type="entry name" value="SF1_C_RecD"/>
    <property type="match status" value="1"/>
</dbReference>
<evidence type="ECO:0000256" key="4">
    <source>
        <dbReference type="ARBA" id="ARBA00022801"/>
    </source>
</evidence>
<evidence type="ECO:0000256" key="3">
    <source>
        <dbReference type="ARBA" id="ARBA00022763"/>
    </source>
</evidence>
<evidence type="ECO:0000256" key="8">
    <source>
        <dbReference type="ARBA" id="ARBA00023125"/>
    </source>
</evidence>
<comment type="caution">
    <text evidence="13">The sequence shown here is derived from an EMBL/GenBank/DDBJ whole genome shotgun (WGS) entry which is preliminary data.</text>
</comment>
<dbReference type="OrthoDB" id="9763659at2"/>
<dbReference type="HAMAP" id="MF_01487">
    <property type="entry name" value="RecD"/>
    <property type="match status" value="1"/>
</dbReference>
<reference evidence="13 14" key="1">
    <citation type="journal article" date="2017" name="Infect. Genet. Evol.">
        <title>The new phylogeny of the genus Mycobacterium: The old and the news.</title>
        <authorList>
            <person name="Tortoli E."/>
            <person name="Fedrizzi T."/>
            <person name="Meehan C.J."/>
            <person name="Trovato A."/>
            <person name="Grottola A."/>
            <person name="Giacobazzi E."/>
            <person name="Serpini G.F."/>
            <person name="Tagliazucchi S."/>
            <person name="Fabio A."/>
            <person name="Bettua C."/>
            <person name="Bertorelli R."/>
            <person name="Frascaro F."/>
            <person name="De Sanctis V."/>
            <person name="Pecorari M."/>
            <person name="Jousson O."/>
            <person name="Segata N."/>
            <person name="Cirillo D.M."/>
        </authorList>
    </citation>
    <scope>NUCLEOTIDE SEQUENCE [LARGE SCALE GENOMIC DNA]</scope>
    <source>
        <strain evidence="13 14">CIP1034565</strain>
    </source>
</reference>
<dbReference type="GO" id="GO:0000724">
    <property type="term" value="P:double-strand break repair via homologous recombination"/>
    <property type="evidence" value="ECO:0007669"/>
    <property type="project" value="UniProtKB-UniRule"/>
</dbReference>
<evidence type="ECO:0000256" key="10">
    <source>
        <dbReference type="ARBA" id="ARBA00023235"/>
    </source>
</evidence>
<dbReference type="STRING" id="85968.GCA_900073015_01368"/>
<keyword evidence="9 11" id="KW-0234">DNA repair</keyword>
<comment type="function">
    <text evidence="11">A helicase/nuclease that prepares dsDNA breaks (DSB) for recombinational DNA repair. Binds to DSBs and unwinds DNA via a highly rapid and processive ATP-dependent bidirectional helicase activity. Unwinds dsDNA until it encounters a Chi (crossover hotspot instigator) sequence from the 3' direction. Cuts ssDNA a few nucleotides 3' to the Chi site. The properties and activities of the enzyme are changed at Chi. The Chi-altered holoenzyme produces a long 3'-ssDNA overhang and facilitates RecA-binding to the ssDNA for homologous DNA recombination and repair. Holoenzyme degrades any linearized DNA that is unable to undergo homologous recombination. In the holoenzyme this subunit has ssDNA-dependent ATPase and 5'-3' helicase activity. When added to pre-assembled RecBC greatly stimulates nuclease activity and augments holoenzyme processivity. Negatively regulates the RecA-loading ability of RecBCD.</text>
</comment>
<dbReference type="GO" id="GO:0005524">
    <property type="term" value="F:ATP binding"/>
    <property type="evidence" value="ECO:0007669"/>
    <property type="project" value="UniProtKB-UniRule"/>
</dbReference>
<dbReference type="InterPro" id="IPR027785">
    <property type="entry name" value="UvrD-like_helicase_C"/>
</dbReference>
<proteinExistence type="inferred from homology"/>
<dbReference type="PANTHER" id="PTHR43788">
    <property type="entry name" value="DNA2/NAM7 HELICASE FAMILY MEMBER"/>
    <property type="match status" value="1"/>
</dbReference>
<keyword evidence="2 11" id="KW-0547">Nucleotide-binding</keyword>
<organism evidence="13 14">
    <name type="scientific">Mycolicibacterium brumae</name>
    <dbReference type="NCBI Taxonomy" id="85968"/>
    <lineage>
        <taxon>Bacteria</taxon>
        <taxon>Bacillati</taxon>
        <taxon>Actinomycetota</taxon>
        <taxon>Actinomycetes</taxon>
        <taxon>Mycobacteriales</taxon>
        <taxon>Mycobacteriaceae</taxon>
        <taxon>Mycolicibacterium</taxon>
    </lineage>
</organism>
<keyword evidence="7 11" id="KW-0067">ATP-binding</keyword>
<evidence type="ECO:0000313" key="14">
    <source>
        <dbReference type="Proteomes" id="UP000230551"/>
    </source>
</evidence>
<dbReference type="InterPro" id="IPR006344">
    <property type="entry name" value="RecD"/>
</dbReference>
<sequence>MVDPFDRALARRADGLLAEFNRAGVLDAADVHVAQRLCALAGESDEAVALGAALAVRAVRGGSVCVDLAAVGADDPAELPWPELPGWRAAITASPLAGVPADGGPGWAPGKPPVLRLDDSGLLYLDRYWREEEQVCRDLLQRAGNRPPRGEDTAALEAGLQRVFRRPGSDEQRDAARIALTQSTTVLTGGPGTGKTTTVAGLLALLAEDAERSGRRAPRIALAAPTGKASARLQQAVAVEMAHLDPVDRARLPDPQAVTLHRLLGFRPGSATRFAHHRGNRLPHDVVVVDETSMVSLTMMARLLEAVRPEARLILVGDPDQLTSVEAGAVLADLVEGLGARPDTRIATLSTSHRFGTEIGALATAIRAGADADVLALLRGAVPGIEFVDTAEPSAALRAVLLPHAMAVRTAALSAGARDGSALAALDQHRLLCAHREGPFGVRHWNRQVERWLGDETGDNLWAEWYAGRPILVTANDYGVGLYNGDTGVTVVEGGQLRAVIETGSGQASFATSRLADVETMHAMTIHKSQGSQAAEVTVLLPGPDSRLLSRELFYTAVTRAKSKVRIVGTEEGVRAALARRVVRASGLSARLRA</sequence>
<keyword evidence="6 11" id="KW-0269">Exonuclease</keyword>
<evidence type="ECO:0000256" key="2">
    <source>
        <dbReference type="ARBA" id="ARBA00022741"/>
    </source>
</evidence>
<dbReference type="GO" id="GO:0003677">
    <property type="term" value="F:DNA binding"/>
    <property type="evidence" value="ECO:0007669"/>
    <property type="project" value="UniProtKB-UniRule"/>
</dbReference>
<keyword evidence="14" id="KW-1185">Reference proteome</keyword>
<keyword evidence="4 11" id="KW-0378">Hydrolase</keyword>
<comment type="miscellaneous">
    <text evidence="11">In the RecBCD complex, RecB has a slow 3'-5' helicase, an exonuclease activity and loads RecA onto ssDNA, RecD has a fast 5'-3' helicase activity, while RecC stimulates the ATPase and processivity of the RecB helicase and contributes to recognition of the Chi site.</text>
</comment>
<dbReference type="GO" id="GO:0009338">
    <property type="term" value="C:exodeoxyribonuclease V complex"/>
    <property type="evidence" value="ECO:0007669"/>
    <property type="project" value="InterPro"/>
</dbReference>
<dbReference type="InterPro" id="IPR050534">
    <property type="entry name" value="Coronavir_polyprotein_1ab"/>
</dbReference>
<comment type="similarity">
    <text evidence="11">Belongs to the RecD family.</text>
</comment>
<name>A0A2G5PG57_9MYCO</name>
<dbReference type="AlphaFoldDB" id="A0A2G5PG57"/>
<comment type="catalytic activity">
    <reaction evidence="11">
        <text>ATP + H2O = ADP + phosphate + H(+)</text>
        <dbReference type="Rhea" id="RHEA:13065"/>
        <dbReference type="ChEBI" id="CHEBI:15377"/>
        <dbReference type="ChEBI" id="CHEBI:15378"/>
        <dbReference type="ChEBI" id="CHEBI:30616"/>
        <dbReference type="ChEBI" id="CHEBI:43474"/>
        <dbReference type="ChEBI" id="CHEBI:456216"/>
        <dbReference type="EC" id="5.6.2.3"/>
    </reaction>
</comment>
<keyword evidence="8 11" id="KW-0238">DNA-binding</keyword>
<dbReference type="InterPro" id="IPR003593">
    <property type="entry name" value="AAA+_ATPase"/>
</dbReference>
<accession>A0A2G5PG57</accession>
<dbReference type="InterPro" id="IPR041851">
    <property type="entry name" value="RecD_N_sf"/>
</dbReference>
<keyword evidence="5 11" id="KW-0347">Helicase</keyword>
<dbReference type="EMBL" id="PDCN02000002">
    <property type="protein sequence ID" value="PIB77305.1"/>
    <property type="molecule type" value="Genomic_DNA"/>
</dbReference>
<dbReference type="Pfam" id="PF21185">
    <property type="entry name" value="RecD_N"/>
    <property type="match status" value="1"/>
</dbReference>
<dbReference type="EC" id="5.6.2.3" evidence="11"/>
<gene>
    <name evidence="11 13" type="primary">recD</name>
    <name evidence="13" type="ORF">CQY22_002920</name>
</gene>
<keyword evidence="3 11" id="KW-0227">DNA damage</keyword>
<dbReference type="Gene3D" id="1.10.10.1020">
    <property type="entry name" value="RecBCD complex, subunit RecD, N-terminal domain"/>
    <property type="match status" value="1"/>
</dbReference>
<dbReference type="InterPro" id="IPR049550">
    <property type="entry name" value="RecD_N"/>
</dbReference>
<dbReference type="Pfam" id="PF13538">
    <property type="entry name" value="UvrD_C_2"/>
    <property type="match status" value="1"/>
</dbReference>
<dbReference type="PANTHER" id="PTHR43788:SF6">
    <property type="entry name" value="DNA HELICASE B"/>
    <property type="match status" value="1"/>
</dbReference>
<dbReference type="GO" id="GO:0008854">
    <property type="term" value="F:exodeoxyribonuclease V activity"/>
    <property type="evidence" value="ECO:0007669"/>
    <property type="project" value="InterPro"/>
</dbReference>
<protein>
    <recommendedName>
        <fullName evidence="11">RecBCD enzyme subunit RecD</fullName>
        <ecNumber evidence="11">5.6.2.3</ecNumber>
    </recommendedName>
    <alternativeName>
        <fullName evidence="11">DNA 5'-3' helicase subunit RecD</fullName>
    </alternativeName>
    <alternativeName>
        <fullName evidence="11">Exonuclease V subunit RecD</fullName>
        <shortName evidence="11">ExoV subunit RecD</shortName>
    </alternativeName>
    <alternativeName>
        <fullName evidence="11">Helicase/nuclease RecBCD subunit RecD</fullName>
    </alternativeName>
</protein>
<dbReference type="CDD" id="cd17933">
    <property type="entry name" value="DEXSc_RecD-like"/>
    <property type="match status" value="1"/>
</dbReference>
<dbReference type="SUPFAM" id="SSF52540">
    <property type="entry name" value="P-loop containing nucleoside triphosphate hydrolases"/>
    <property type="match status" value="2"/>
</dbReference>
<dbReference type="Pfam" id="PF13245">
    <property type="entry name" value="AAA_19"/>
    <property type="match status" value="1"/>
</dbReference>
<dbReference type="RefSeq" id="WP_090587927.1">
    <property type="nucleotide sequence ID" value="NZ_CP104302.1"/>
</dbReference>
<keyword evidence="1 11" id="KW-0540">Nuclease</keyword>
<evidence type="ECO:0000256" key="1">
    <source>
        <dbReference type="ARBA" id="ARBA00022722"/>
    </source>
</evidence>
<feature type="domain" description="AAA+ ATPase" evidence="12">
    <location>
        <begin position="181"/>
        <end position="378"/>
    </location>
</feature>
<feature type="binding site" evidence="11">
    <location>
        <begin position="189"/>
        <end position="196"/>
    </location>
    <ligand>
        <name>ATP</name>
        <dbReference type="ChEBI" id="CHEBI:30616"/>
    </ligand>
</feature>
<comment type="subunit">
    <text evidence="11">Heterotrimer of RecB, RecC and RecD. All subunits contribute to DNA-binding.</text>
</comment>
<dbReference type="GO" id="GO:0016887">
    <property type="term" value="F:ATP hydrolysis activity"/>
    <property type="evidence" value="ECO:0007669"/>
    <property type="project" value="RHEA"/>
</dbReference>
<evidence type="ECO:0000256" key="9">
    <source>
        <dbReference type="ARBA" id="ARBA00023204"/>
    </source>
</evidence>
<keyword evidence="10 11" id="KW-0413">Isomerase</keyword>
<dbReference type="Proteomes" id="UP000230551">
    <property type="component" value="Unassembled WGS sequence"/>
</dbReference>
<dbReference type="SMART" id="SM00382">
    <property type="entry name" value="AAA"/>
    <property type="match status" value="1"/>
</dbReference>
<evidence type="ECO:0000256" key="7">
    <source>
        <dbReference type="ARBA" id="ARBA00022840"/>
    </source>
</evidence>
<evidence type="ECO:0000256" key="5">
    <source>
        <dbReference type="ARBA" id="ARBA00022806"/>
    </source>
</evidence>